<feature type="domain" description="Anaphase-promoting complex subunit 5" evidence="8">
    <location>
        <begin position="282"/>
        <end position="371"/>
    </location>
</feature>
<keyword evidence="4" id="KW-0498">Mitosis</keyword>
<evidence type="ECO:0000256" key="4">
    <source>
        <dbReference type="ARBA" id="ARBA00022776"/>
    </source>
</evidence>
<dbReference type="PANTHER" id="PTHR12830:SF9">
    <property type="entry name" value="ANAPHASE-PROMOTING COMPLEX SUBUNIT 5"/>
    <property type="match status" value="1"/>
</dbReference>
<feature type="chain" id="PRO_5042213220" description="Anaphase-promoting complex subunit 5" evidence="7">
    <location>
        <begin position="23"/>
        <end position="821"/>
    </location>
</feature>
<accession>A0AAE0J4W9</accession>
<reference evidence="9" key="1">
    <citation type="journal article" date="2023" name="Mol. Phylogenet. Evol.">
        <title>Genome-scale phylogeny and comparative genomics of the fungal order Sordariales.</title>
        <authorList>
            <person name="Hensen N."/>
            <person name="Bonometti L."/>
            <person name="Westerberg I."/>
            <person name="Brannstrom I.O."/>
            <person name="Guillou S."/>
            <person name="Cros-Aarteil S."/>
            <person name="Calhoun S."/>
            <person name="Haridas S."/>
            <person name="Kuo A."/>
            <person name="Mondo S."/>
            <person name="Pangilinan J."/>
            <person name="Riley R."/>
            <person name="LaButti K."/>
            <person name="Andreopoulos B."/>
            <person name="Lipzen A."/>
            <person name="Chen C."/>
            <person name="Yan M."/>
            <person name="Daum C."/>
            <person name="Ng V."/>
            <person name="Clum A."/>
            <person name="Steindorff A."/>
            <person name="Ohm R.A."/>
            <person name="Martin F."/>
            <person name="Silar P."/>
            <person name="Natvig D.O."/>
            <person name="Lalanne C."/>
            <person name="Gautier V."/>
            <person name="Ament-Velasquez S.L."/>
            <person name="Kruys A."/>
            <person name="Hutchinson M.I."/>
            <person name="Powell A.J."/>
            <person name="Barry K."/>
            <person name="Miller A.N."/>
            <person name="Grigoriev I.V."/>
            <person name="Debuchy R."/>
            <person name="Gladieux P."/>
            <person name="Hiltunen Thoren M."/>
            <person name="Johannesson H."/>
        </authorList>
    </citation>
    <scope>NUCLEOTIDE SEQUENCE</scope>
    <source>
        <strain evidence="9">SMH4131-1</strain>
    </source>
</reference>
<evidence type="ECO:0000256" key="5">
    <source>
        <dbReference type="ARBA" id="ARBA00022786"/>
    </source>
</evidence>
<feature type="signal peptide" evidence="7">
    <location>
        <begin position="1"/>
        <end position="22"/>
    </location>
</feature>
<dbReference type="GO" id="GO:0045842">
    <property type="term" value="P:positive regulation of mitotic metaphase/anaphase transition"/>
    <property type="evidence" value="ECO:0007669"/>
    <property type="project" value="TreeGrafter"/>
</dbReference>
<dbReference type="GO" id="GO:0070979">
    <property type="term" value="P:protein K11-linked ubiquitination"/>
    <property type="evidence" value="ECO:0007669"/>
    <property type="project" value="TreeGrafter"/>
</dbReference>
<gene>
    <name evidence="9" type="ORF">B0T19DRAFT_57258</name>
</gene>
<keyword evidence="5" id="KW-0833">Ubl conjugation pathway</keyword>
<proteinExistence type="inferred from homology"/>
<evidence type="ECO:0000313" key="9">
    <source>
        <dbReference type="EMBL" id="KAK3336967.1"/>
    </source>
</evidence>
<dbReference type="PANTHER" id="PTHR12830">
    <property type="entry name" value="ANAPHASE-PROMOTING COMPLEX SUBUNIT 5"/>
    <property type="match status" value="1"/>
</dbReference>
<evidence type="ECO:0000256" key="3">
    <source>
        <dbReference type="ARBA" id="ARBA00022618"/>
    </source>
</evidence>
<organism evidence="9 10">
    <name type="scientific">Cercophora scortea</name>
    <dbReference type="NCBI Taxonomy" id="314031"/>
    <lineage>
        <taxon>Eukaryota</taxon>
        <taxon>Fungi</taxon>
        <taxon>Dikarya</taxon>
        <taxon>Ascomycota</taxon>
        <taxon>Pezizomycotina</taxon>
        <taxon>Sordariomycetes</taxon>
        <taxon>Sordariomycetidae</taxon>
        <taxon>Sordariales</taxon>
        <taxon>Lasiosphaeriaceae</taxon>
        <taxon>Cercophora</taxon>
    </lineage>
</organism>
<comment type="caution">
    <text evidence="9">The sequence shown here is derived from an EMBL/GenBank/DDBJ whole genome shotgun (WGS) entry which is preliminary data.</text>
</comment>
<dbReference type="Pfam" id="PF12862">
    <property type="entry name" value="ANAPC5"/>
    <property type="match status" value="1"/>
</dbReference>
<dbReference type="GO" id="GO:0031145">
    <property type="term" value="P:anaphase-promoting complex-dependent catabolic process"/>
    <property type="evidence" value="ECO:0007669"/>
    <property type="project" value="TreeGrafter"/>
</dbReference>
<dbReference type="Proteomes" id="UP001286456">
    <property type="component" value="Unassembled WGS sequence"/>
</dbReference>
<keyword evidence="3" id="KW-0132">Cell division</keyword>
<dbReference type="InterPro" id="IPR026000">
    <property type="entry name" value="Apc5_dom"/>
</dbReference>
<dbReference type="EMBL" id="JAUEPO010000001">
    <property type="protein sequence ID" value="KAK3336967.1"/>
    <property type="molecule type" value="Genomic_DNA"/>
</dbReference>
<evidence type="ECO:0000256" key="2">
    <source>
        <dbReference type="ARBA" id="ARBA00016066"/>
    </source>
</evidence>
<evidence type="ECO:0000256" key="1">
    <source>
        <dbReference type="ARBA" id="ARBA00007450"/>
    </source>
</evidence>
<dbReference type="GO" id="GO:0005680">
    <property type="term" value="C:anaphase-promoting complex"/>
    <property type="evidence" value="ECO:0007669"/>
    <property type="project" value="InterPro"/>
</dbReference>
<keyword evidence="7" id="KW-0732">Signal</keyword>
<keyword evidence="6" id="KW-0131">Cell cycle</keyword>
<name>A0AAE0J4W9_9PEZI</name>
<evidence type="ECO:0000256" key="6">
    <source>
        <dbReference type="ARBA" id="ARBA00023306"/>
    </source>
</evidence>
<sequence>MSRFLTPAKIGLLALMELYVEGAVPNDAIMPVLGFISSLLLNRDLVTAAASPSPAERWKRADRNIALIVSVKEFKKVLAPFAAADGVPGRRLWDRFLEKLWGIDSLHGLREFFDRLPNLIARTKDELRELAAHGHPPPVGVFLTRSSIFGVFVRRAHGNSRLLQLHQTAEVWKLFVKYRHPTAGHWRKRNPLYGRLSFDSVLMAGEQQWGNHTEAVAVAAYGDMLLVGDHDVTLPVTYDDVEALSEFQIDQMQKYGNRAPRDVRVKFQRLVKDSHFIPSLSHYLSFSDATRAGDYPMSFDYLYRYFDYTMQKSDRLFYQYALMNLAIVQSEFGSHEEAIDTMLETVSVARENRDLPCLNFTLNWFFHFGRAHPNLIYDLENSSMPTNEKASLAYLRVRARETGMWILWCSTLQSEAKVGLARGDSISAAMEDMVRSSQLIVLRNMKPMVGPQLIMRISLWDRLGLANMSSMSCEAFLRCYARNCLLEDELKVICRLAGLLAGKGKYEEAFARLEAIDPSTLCNAKTNQYWHFYRGLLKLRRDLHRGNLVSSETLLSQLLQTGPEDLEPDMVFVLDSLHMEALTRRGDLDAAFTKLDGLMAQLRETNRDISLRIRLLLIKAHIFDCAGRPEKGFSAAMRAARLAWRARLMSLIWQSLGALANIMNSLGEFEPAARLCVAILPRCLEADAAHTAGWLYSVLADARVGQAASAAAEEGHGGPAGLVGGIVLPMRNLSLEHTKQNHQQQQHGGGGKREEYLVQAHDALGSAGKYFADVEDVQKLCEVLAKKATLMKMMGQDGLAEEYARRYLLLRRGEGLEMYCG</sequence>
<dbReference type="AlphaFoldDB" id="A0AAE0J4W9"/>
<evidence type="ECO:0000259" key="8">
    <source>
        <dbReference type="Pfam" id="PF12862"/>
    </source>
</evidence>
<reference evidence="9" key="2">
    <citation type="submission" date="2023-06" db="EMBL/GenBank/DDBJ databases">
        <authorList>
            <consortium name="Lawrence Berkeley National Laboratory"/>
            <person name="Haridas S."/>
            <person name="Hensen N."/>
            <person name="Bonometti L."/>
            <person name="Westerberg I."/>
            <person name="Brannstrom I.O."/>
            <person name="Guillou S."/>
            <person name="Cros-Aarteil S."/>
            <person name="Calhoun S."/>
            <person name="Kuo A."/>
            <person name="Mondo S."/>
            <person name="Pangilinan J."/>
            <person name="Riley R."/>
            <person name="Labutti K."/>
            <person name="Andreopoulos B."/>
            <person name="Lipzen A."/>
            <person name="Chen C."/>
            <person name="Yanf M."/>
            <person name="Daum C."/>
            <person name="Ng V."/>
            <person name="Clum A."/>
            <person name="Steindorff A."/>
            <person name="Ohm R."/>
            <person name="Martin F."/>
            <person name="Silar P."/>
            <person name="Natvig D."/>
            <person name="Lalanne C."/>
            <person name="Gautier V."/>
            <person name="Ament-Velasquez S.L."/>
            <person name="Kruys A."/>
            <person name="Hutchinson M.I."/>
            <person name="Powell A.J."/>
            <person name="Barry K."/>
            <person name="Miller A.N."/>
            <person name="Grigoriev I.V."/>
            <person name="Debuchy R."/>
            <person name="Gladieux P."/>
            <person name="Thoren M.H."/>
            <person name="Johannesson H."/>
        </authorList>
    </citation>
    <scope>NUCLEOTIDE SEQUENCE</scope>
    <source>
        <strain evidence="9">SMH4131-1</strain>
    </source>
</reference>
<comment type="similarity">
    <text evidence="1">Belongs to the APC5 family.</text>
</comment>
<dbReference type="GO" id="GO:0051301">
    <property type="term" value="P:cell division"/>
    <property type="evidence" value="ECO:0007669"/>
    <property type="project" value="UniProtKB-KW"/>
</dbReference>
<keyword evidence="10" id="KW-1185">Reference proteome</keyword>
<evidence type="ECO:0000313" key="10">
    <source>
        <dbReference type="Proteomes" id="UP001286456"/>
    </source>
</evidence>
<evidence type="ECO:0000256" key="7">
    <source>
        <dbReference type="SAM" id="SignalP"/>
    </source>
</evidence>
<dbReference type="InterPro" id="IPR037679">
    <property type="entry name" value="Apc5"/>
</dbReference>
<protein>
    <recommendedName>
        <fullName evidence="2">Anaphase-promoting complex subunit 5</fullName>
    </recommendedName>
</protein>